<dbReference type="EMBL" id="JANPWB010000009">
    <property type="protein sequence ID" value="KAJ1153809.1"/>
    <property type="molecule type" value="Genomic_DNA"/>
</dbReference>
<evidence type="ECO:0000313" key="3">
    <source>
        <dbReference type="EMBL" id="KAJ1153809.1"/>
    </source>
</evidence>
<dbReference type="SMART" id="SM00349">
    <property type="entry name" value="KRAB"/>
    <property type="match status" value="1"/>
</dbReference>
<dbReference type="PANTHER" id="PTHR23232">
    <property type="entry name" value="KRAB DOMAIN C2H2 ZINC FINGER"/>
    <property type="match status" value="1"/>
</dbReference>
<dbReference type="InterPro" id="IPR001909">
    <property type="entry name" value="KRAB"/>
</dbReference>
<feature type="compositionally biased region" description="Basic and acidic residues" evidence="1">
    <location>
        <begin position="130"/>
        <end position="149"/>
    </location>
</feature>
<dbReference type="InterPro" id="IPR050169">
    <property type="entry name" value="Krueppel_C2H2_ZnF"/>
</dbReference>
<dbReference type="AlphaFoldDB" id="A0AAV7RLY4"/>
<dbReference type="Pfam" id="PF01352">
    <property type="entry name" value="KRAB"/>
    <property type="match status" value="1"/>
</dbReference>
<dbReference type="Gene3D" id="6.10.140.140">
    <property type="match status" value="1"/>
</dbReference>
<evidence type="ECO:0000256" key="1">
    <source>
        <dbReference type="SAM" id="MobiDB-lite"/>
    </source>
</evidence>
<organism evidence="3 4">
    <name type="scientific">Pleurodeles waltl</name>
    <name type="common">Iberian ribbed newt</name>
    <dbReference type="NCBI Taxonomy" id="8319"/>
    <lineage>
        <taxon>Eukaryota</taxon>
        <taxon>Metazoa</taxon>
        <taxon>Chordata</taxon>
        <taxon>Craniata</taxon>
        <taxon>Vertebrata</taxon>
        <taxon>Euteleostomi</taxon>
        <taxon>Amphibia</taxon>
        <taxon>Batrachia</taxon>
        <taxon>Caudata</taxon>
        <taxon>Salamandroidea</taxon>
        <taxon>Salamandridae</taxon>
        <taxon>Pleurodelinae</taxon>
        <taxon>Pleurodeles</taxon>
    </lineage>
</organism>
<reference evidence="3" key="1">
    <citation type="journal article" date="2022" name="bioRxiv">
        <title>Sequencing and chromosome-scale assembly of the giantPleurodeles waltlgenome.</title>
        <authorList>
            <person name="Brown T."/>
            <person name="Elewa A."/>
            <person name="Iarovenko S."/>
            <person name="Subramanian E."/>
            <person name="Araus A.J."/>
            <person name="Petzold A."/>
            <person name="Susuki M."/>
            <person name="Suzuki K.-i.T."/>
            <person name="Hayashi T."/>
            <person name="Toyoda A."/>
            <person name="Oliveira C."/>
            <person name="Osipova E."/>
            <person name="Leigh N.D."/>
            <person name="Simon A."/>
            <person name="Yun M.H."/>
        </authorList>
    </citation>
    <scope>NUCLEOTIDE SEQUENCE</scope>
    <source>
        <strain evidence="3">20211129_DDA</strain>
        <tissue evidence="3">Liver</tissue>
    </source>
</reference>
<dbReference type="SUPFAM" id="SSF109640">
    <property type="entry name" value="KRAB domain (Kruppel-associated box)"/>
    <property type="match status" value="1"/>
</dbReference>
<dbReference type="PANTHER" id="PTHR23232:SF164">
    <property type="entry name" value="ZINC FINGER PROTEIN 30 ISOFORM X1"/>
    <property type="match status" value="1"/>
</dbReference>
<feature type="compositionally biased region" description="Low complexity" evidence="1">
    <location>
        <begin position="115"/>
        <end position="128"/>
    </location>
</feature>
<dbReference type="PROSITE" id="PS50805">
    <property type="entry name" value="KRAB"/>
    <property type="match status" value="1"/>
</dbReference>
<dbReference type="Proteomes" id="UP001066276">
    <property type="component" value="Chromosome 5"/>
</dbReference>
<gene>
    <name evidence="3" type="ORF">NDU88_006567</name>
</gene>
<keyword evidence="4" id="KW-1185">Reference proteome</keyword>
<dbReference type="CDD" id="cd07765">
    <property type="entry name" value="KRAB_A-box"/>
    <property type="match status" value="1"/>
</dbReference>
<feature type="compositionally biased region" description="Polar residues" evidence="1">
    <location>
        <begin position="150"/>
        <end position="159"/>
    </location>
</feature>
<evidence type="ECO:0000313" key="4">
    <source>
        <dbReference type="Proteomes" id="UP001066276"/>
    </source>
</evidence>
<proteinExistence type="predicted"/>
<name>A0AAV7RLY4_PLEWA</name>
<dbReference type="GO" id="GO:0006355">
    <property type="term" value="P:regulation of DNA-templated transcription"/>
    <property type="evidence" value="ECO:0007669"/>
    <property type="project" value="InterPro"/>
</dbReference>
<protein>
    <recommendedName>
        <fullName evidence="2">KRAB domain-containing protein</fullName>
    </recommendedName>
</protein>
<feature type="non-terminal residue" evidence="3">
    <location>
        <position position="1"/>
    </location>
</feature>
<feature type="region of interest" description="Disordered" evidence="1">
    <location>
        <begin position="112"/>
        <end position="159"/>
    </location>
</feature>
<feature type="domain" description="KRAB" evidence="2">
    <location>
        <begin position="3"/>
        <end position="113"/>
    </location>
</feature>
<evidence type="ECO:0000259" key="2">
    <source>
        <dbReference type="PROSITE" id="PS50805"/>
    </source>
</evidence>
<accession>A0AAV7RLY4</accession>
<dbReference type="InterPro" id="IPR036051">
    <property type="entry name" value="KRAB_dom_sf"/>
</dbReference>
<comment type="caution">
    <text evidence="3">The sequence shown here is derived from an EMBL/GenBank/DDBJ whole genome shotgun (WGS) entry which is preliminary data.</text>
</comment>
<sequence>ASVTFHGVAAYFSEEEWKLLPQWQKELYKNVMKEIHQALISLGHSIINRDTILQIRKREDLHFFNSSYSGRRDDINEPMSSSYSSATPDIFLRTEQEENLYKENQCASKEAKFITGSDTGGQSDSSYSFRTKEEQDPCPIDKYDNEEKGSSNTSKSNDPVITSVFSLSLEHEEETYSQKRFQPEEIKSESPVITSVFSLNLKYEEETYFEKEQELEGITTGDATKRRYEDFVKPDLNVAASGKPSLVSLLFYSIIYY</sequence>